<reference evidence="3" key="1">
    <citation type="submission" date="2017-10" db="EMBL/GenBank/DDBJ databases">
        <title>Rapid genome shrinkage in a self-fertile nematode reveals novel sperm competition proteins.</title>
        <authorList>
            <person name="Yin D."/>
            <person name="Schwarz E.M."/>
            <person name="Thomas C.G."/>
            <person name="Felde R.L."/>
            <person name="Korf I.F."/>
            <person name="Cutter A.D."/>
            <person name="Schartner C.M."/>
            <person name="Ralston E.J."/>
            <person name="Meyer B.J."/>
            <person name="Haag E.S."/>
        </authorList>
    </citation>
    <scope>NUCLEOTIDE SEQUENCE [LARGE SCALE GENOMIC DNA]</scope>
    <source>
        <strain evidence="3">JU1422</strain>
    </source>
</reference>
<evidence type="ECO:0000313" key="3">
    <source>
        <dbReference type="Proteomes" id="UP000230233"/>
    </source>
</evidence>
<name>A0A2G5SPK3_9PELO</name>
<proteinExistence type="predicted"/>
<gene>
    <name evidence="2" type="primary">Cnig_chr_X.g23401</name>
    <name evidence="2" type="ORF">B9Z55_023401</name>
</gene>
<comment type="caution">
    <text evidence="2">The sequence shown here is derived from an EMBL/GenBank/DDBJ whole genome shotgun (WGS) entry which is preliminary data.</text>
</comment>
<feature type="coiled-coil region" evidence="1">
    <location>
        <begin position="117"/>
        <end position="185"/>
    </location>
</feature>
<dbReference type="AlphaFoldDB" id="A0A2G5SPK3"/>
<keyword evidence="3" id="KW-1185">Reference proteome</keyword>
<organism evidence="2 3">
    <name type="scientific">Caenorhabditis nigoni</name>
    <dbReference type="NCBI Taxonomy" id="1611254"/>
    <lineage>
        <taxon>Eukaryota</taxon>
        <taxon>Metazoa</taxon>
        <taxon>Ecdysozoa</taxon>
        <taxon>Nematoda</taxon>
        <taxon>Chromadorea</taxon>
        <taxon>Rhabditida</taxon>
        <taxon>Rhabditina</taxon>
        <taxon>Rhabditomorpha</taxon>
        <taxon>Rhabditoidea</taxon>
        <taxon>Rhabditidae</taxon>
        <taxon>Peloderinae</taxon>
        <taxon>Caenorhabditis</taxon>
    </lineage>
</organism>
<keyword evidence="1" id="KW-0175">Coiled coil</keyword>
<sequence length="202" mass="22842">MSKLFYNTEVTLSSENSKKLVEDKIKSLPRNAVLYYPRGGQFIQWPAFGGHVTDEWLSKNRCPGEQAPPCGTPLVMSSEPKIPNTFPATELLIVTRVEGGALRKEVLRGNDFTLEQSDEKSRENELLKNKVDSLEKQIGQLELGSVGVQKVPDQSAEIALLKNKIASLEIKIRVLEEDYYHLERSHEDGMRGISTYPYEFQD</sequence>
<dbReference type="EMBL" id="PDUG01000006">
    <property type="protein sequence ID" value="PIC17000.1"/>
    <property type="molecule type" value="Genomic_DNA"/>
</dbReference>
<dbReference type="Proteomes" id="UP000230233">
    <property type="component" value="Chromosome X"/>
</dbReference>
<protein>
    <submittedName>
        <fullName evidence="2">Uncharacterized protein</fullName>
    </submittedName>
</protein>
<evidence type="ECO:0000313" key="2">
    <source>
        <dbReference type="EMBL" id="PIC17000.1"/>
    </source>
</evidence>
<accession>A0A2G5SPK3</accession>
<evidence type="ECO:0000256" key="1">
    <source>
        <dbReference type="SAM" id="Coils"/>
    </source>
</evidence>
<dbReference type="OrthoDB" id="10379298at2759"/>